<dbReference type="AlphaFoldDB" id="A0A6J6HA85"/>
<name>A0A6J6HA85_9ZZZZ</name>
<dbReference type="EMBL" id="CAEZUW010000027">
    <property type="protein sequence ID" value="CAB4608749.1"/>
    <property type="molecule type" value="Genomic_DNA"/>
</dbReference>
<organism evidence="1">
    <name type="scientific">freshwater metagenome</name>
    <dbReference type="NCBI Taxonomy" id="449393"/>
    <lineage>
        <taxon>unclassified sequences</taxon>
        <taxon>metagenomes</taxon>
        <taxon>ecological metagenomes</taxon>
    </lineage>
</organism>
<accession>A0A6J6HA85</accession>
<evidence type="ECO:0000313" key="1">
    <source>
        <dbReference type="EMBL" id="CAB4608749.1"/>
    </source>
</evidence>
<gene>
    <name evidence="1" type="ORF">UFOPK1855_00283</name>
</gene>
<reference evidence="1" key="1">
    <citation type="submission" date="2020-05" db="EMBL/GenBank/DDBJ databases">
        <authorList>
            <person name="Chiriac C."/>
            <person name="Salcher M."/>
            <person name="Ghai R."/>
            <person name="Kavagutti S V."/>
        </authorList>
    </citation>
    <scope>NUCLEOTIDE SEQUENCE</scope>
</reference>
<sequence>MEGVFFVADDNGVAGVVTAVELDHIFDVLG</sequence>
<proteinExistence type="predicted"/>
<protein>
    <submittedName>
        <fullName evidence="1">Unannotated protein</fullName>
    </submittedName>
</protein>